<dbReference type="PROSITE" id="PS50026">
    <property type="entry name" value="EGF_3"/>
    <property type="match status" value="1"/>
</dbReference>
<dbReference type="SUPFAM" id="SSF49785">
    <property type="entry name" value="Galactose-binding domain-like"/>
    <property type="match status" value="1"/>
</dbReference>
<dbReference type="PROSITE" id="PS01186">
    <property type="entry name" value="EGF_2"/>
    <property type="match status" value="1"/>
</dbReference>
<dbReference type="InterPro" id="IPR008979">
    <property type="entry name" value="Galactose-bd-like_sf"/>
</dbReference>
<dbReference type="InterPro" id="IPR014756">
    <property type="entry name" value="Ig_E-set"/>
</dbReference>
<feature type="compositionally biased region" description="Gly residues" evidence="4">
    <location>
        <begin position="3075"/>
        <end position="3093"/>
    </location>
</feature>
<feature type="region of interest" description="Disordered" evidence="4">
    <location>
        <begin position="3075"/>
        <end position="3095"/>
    </location>
</feature>
<accession>A0ABY7FBG7</accession>
<dbReference type="Gene3D" id="2.160.20.10">
    <property type="entry name" value="Single-stranded right-handed beta-helix, Pectin lyase-like"/>
    <property type="match status" value="2"/>
</dbReference>
<keyword evidence="2 3" id="KW-1015">Disulfide bond</keyword>
<dbReference type="SUPFAM" id="SSF51126">
    <property type="entry name" value="Pectin lyase-like"/>
    <property type="match status" value="3"/>
</dbReference>
<dbReference type="PANTHER" id="PTHR14949">
    <property type="entry name" value="EGF-LIKE-DOMAIN, MULTIPLE 7, 8"/>
    <property type="match status" value="1"/>
</dbReference>
<dbReference type="InterPro" id="IPR000421">
    <property type="entry name" value="FA58C"/>
</dbReference>
<feature type="transmembrane region" description="Helical" evidence="5">
    <location>
        <begin position="4047"/>
        <end position="4072"/>
    </location>
</feature>
<evidence type="ECO:0000313" key="10">
    <source>
        <dbReference type="Proteomes" id="UP001164746"/>
    </source>
</evidence>
<dbReference type="PROSITE" id="PS00022">
    <property type="entry name" value="EGF_1"/>
    <property type="match status" value="1"/>
</dbReference>
<dbReference type="SUPFAM" id="SSF49313">
    <property type="entry name" value="Cadherin-like"/>
    <property type="match status" value="1"/>
</dbReference>
<dbReference type="Gene3D" id="2.60.40.10">
    <property type="entry name" value="Immunoglobulins"/>
    <property type="match status" value="2"/>
</dbReference>
<dbReference type="PROSITE" id="PS50022">
    <property type="entry name" value="FA58C_3"/>
    <property type="match status" value="1"/>
</dbReference>
<feature type="domain" description="EGF-like" evidence="8">
    <location>
        <begin position="2169"/>
        <end position="2203"/>
    </location>
</feature>
<dbReference type="EMBL" id="CP111022">
    <property type="protein sequence ID" value="WAR18704.1"/>
    <property type="molecule type" value="Genomic_DNA"/>
</dbReference>
<dbReference type="Proteomes" id="UP001164746">
    <property type="component" value="Chromosome 11"/>
</dbReference>
<dbReference type="InterPro" id="IPR013783">
    <property type="entry name" value="Ig-like_fold"/>
</dbReference>
<keyword evidence="5" id="KW-1133">Transmembrane helix</keyword>
<dbReference type="SMART" id="SM00710">
    <property type="entry name" value="PbH1"/>
    <property type="match status" value="21"/>
</dbReference>
<keyword evidence="3" id="KW-0245">EGF-like domain</keyword>
<evidence type="ECO:0000256" key="5">
    <source>
        <dbReference type="SAM" id="Phobius"/>
    </source>
</evidence>
<dbReference type="Gene3D" id="2.10.25.10">
    <property type="entry name" value="Laminin"/>
    <property type="match status" value="1"/>
</dbReference>
<feature type="disulfide bond" evidence="3">
    <location>
        <begin position="2193"/>
        <end position="2202"/>
    </location>
</feature>
<name>A0ABY7FBG7_MYAAR</name>
<dbReference type="InterPro" id="IPR012334">
    <property type="entry name" value="Pectin_lyas_fold"/>
</dbReference>
<dbReference type="InterPro" id="IPR039448">
    <property type="entry name" value="Beta_helix"/>
</dbReference>
<evidence type="ECO:0000259" key="8">
    <source>
        <dbReference type="PROSITE" id="PS50026"/>
    </source>
</evidence>
<feature type="domain" description="F5/8 type C" evidence="7">
    <location>
        <begin position="31"/>
        <end position="121"/>
    </location>
</feature>
<feature type="region of interest" description="Disordered" evidence="4">
    <location>
        <begin position="3954"/>
        <end position="3977"/>
    </location>
</feature>
<dbReference type="InterPro" id="IPR015919">
    <property type="entry name" value="Cadherin-like_sf"/>
</dbReference>
<dbReference type="CDD" id="cd00055">
    <property type="entry name" value="EGF_Lam"/>
    <property type="match status" value="1"/>
</dbReference>
<evidence type="ECO:0000256" key="6">
    <source>
        <dbReference type="SAM" id="SignalP"/>
    </source>
</evidence>
<evidence type="ECO:0000259" key="7">
    <source>
        <dbReference type="PROSITE" id="PS50022"/>
    </source>
</evidence>
<keyword evidence="5" id="KW-0472">Membrane</keyword>
<keyword evidence="5" id="KW-0812">Transmembrane</keyword>
<dbReference type="Gene3D" id="2.60.40.60">
    <property type="entry name" value="Cadherins"/>
    <property type="match status" value="1"/>
</dbReference>
<reference evidence="9" key="1">
    <citation type="submission" date="2022-11" db="EMBL/GenBank/DDBJ databases">
        <title>Centuries of genome instability and evolution in soft-shell clam transmissible cancer (bioRxiv).</title>
        <authorList>
            <person name="Hart S.F.M."/>
            <person name="Yonemitsu M.A."/>
            <person name="Giersch R.M."/>
            <person name="Beal B.F."/>
            <person name="Arriagada G."/>
            <person name="Davis B.W."/>
            <person name="Ostrander E.A."/>
            <person name="Goff S.P."/>
            <person name="Metzger M.J."/>
        </authorList>
    </citation>
    <scope>NUCLEOTIDE SEQUENCE</scope>
    <source>
        <strain evidence="9">MELC-2E11</strain>
        <tissue evidence="9">Siphon/mantle</tissue>
    </source>
</reference>
<dbReference type="SUPFAM" id="SSF81296">
    <property type="entry name" value="E set domains"/>
    <property type="match status" value="1"/>
</dbReference>
<dbReference type="CDD" id="cd11304">
    <property type="entry name" value="Cadherin_repeat"/>
    <property type="match status" value="1"/>
</dbReference>
<evidence type="ECO:0000256" key="1">
    <source>
        <dbReference type="ARBA" id="ARBA00022729"/>
    </source>
</evidence>
<dbReference type="CDD" id="cd00054">
    <property type="entry name" value="EGF_CA"/>
    <property type="match status" value="1"/>
</dbReference>
<feature type="chain" id="PRO_5045818960" evidence="6">
    <location>
        <begin position="24"/>
        <end position="4083"/>
    </location>
</feature>
<dbReference type="Gene3D" id="2.60.120.260">
    <property type="entry name" value="Galactose-binding domain-like"/>
    <property type="match status" value="1"/>
</dbReference>
<evidence type="ECO:0000313" key="9">
    <source>
        <dbReference type="EMBL" id="WAR18704.1"/>
    </source>
</evidence>
<dbReference type="Pfam" id="PF13229">
    <property type="entry name" value="Beta_helix"/>
    <property type="match status" value="1"/>
</dbReference>
<evidence type="ECO:0000256" key="2">
    <source>
        <dbReference type="ARBA" id="ARBA00023157"/>
    </source>
</evidence>
<dbReference type="InterPro" id="IPR002049">
    <property type="entry name" value="LE_dom"/>
</dbReference>
<dbReference type="InterPro" id="IPR006626">
    <property type="entry name" value="PbH1"/>
</dbReference>
<dbReference type="InterPro" id="IPR011050">
    <property type="entry name" value="Pectin_lyase_fold/virulence"/>
</dbReference>
<comment type="caution">
    <text evidence="3">Lacks conserved residue(s) required for the propagation of feature annotation.</text>
</comment>
<dbReference type="InterPro" id="IPR000742">
    <property type="entry name" value="EGF"/>
</dbReference>
<feature type="signal peptide" evidence="6">
    <location>
        <begin position="1"/>
        <end position="23"/>
    </location>
</feature>
<gene>
    <name evidence="9" type="ORF">MAR_000542</name>
</gene>
<keyword evidence="1 6" id="KW-0732">Signal</keyword>
<dbReference type="InterPro" id="IPR050969">
    <property type="entry name" value="Dev_Signal_Modulators"/>
</dbReference>
<keyword evidence="10" id="KW-1185">Reference proteome</keyword>
<protein>
    <submittedName>
        <fullName evidence="9">TEuncharacterized</fullName>
    </submittedName>
</protein>
<proteinExistence type="predicted"/>
<evidence type="ECO:0000256" key="3">
    <source>
        <dbReference type="PROSITE-ProRule" id="PRU00076"/>
    </source>
</evidence>
<organism evidence="9 10">
    <name type="scientific">Mya arenaria</name>
    <name type="common">Soft-shell clam</name>
    <dbReference type="NCBI Taxonomy" id="6604"/>
    <lineage>
        <taxon>Eukaryota</taxon>
        <taxon>Metazoa</taxon>
        <taxon>Spiralia</taxon>
        <taxon>Lophotrochozoa</taxon>
        <taxon>Mollusca</taxon>
        <taxon>Bivalvia</taxon>
        <taxon>Autobranchia</taxon>
        <taxon>Heteroconchia</taxon>
        <taxon>Euheterodonta</taxon>
        <taxon>Imparidentia</taxon>
        <taxon>Neoheterodontei</taxon>
        <taxon>Myida</taxon>
        <taxon>Myoidea</taxon>
        <taxon>Myidae</taxon>
        <taxon>Mya</taxon>
    </lineage>
</organism>
<dbReference type="PANTHER" id="PTHR14949:SF56">
    <property type="entry name" value="EGF-LIKE-DOMAIN, MULTIPLE 7"/>
    <property type="match status" value="1"/>
</dbReference>
<sequence length="4083" mass="450932">MARNSLLNVFIVLCLLKVFLTDSQTVTPGSCNAPLTSSLRDDQFTASSHYSDGKHNATAARFNSVGWIASSSATQQPYEYLQVDFDVTMQLTSLNFTGANNGWYPRCRTATMEYSGDLTQGGCPRTARRLAVNVVERSGYSSLRMELFGCQATSQVPFRAGTVVNQDIQVDTTWIPNQNPFIIDRHLIVRPGVTLTLQAGVNVVFKSAEVGIDVFGTLVTEGLTGLRTVFSSTFPVIARPSMWPGMSQGAGGNITLRYSLVRQAVHGISGNGSHIRLMNTEVHSCTAGIRLAGGVGESHAQPILFDISVHTNEYGIQLHGNVEAPTVYIENSNVDRNSRSGITVSNWASVDPSMISTNFIMSNSSANNNSDYGLQETLKLPINISVHESSFIGNDDGGIYFYHYYPYTYTDAYKVVLNVTSSVFTDSGFGIYSYCYRCYLYKYALKNNSFSRLQQSVYMYAVDLDGQHRETATIANNVFTLNTKDLHIDNWKGNVSVTRNSFEGSYETVRIQDSSGLDTSAVAVVSGNTFKQLTWSRSTFGIYIQNVRGKLLNNTFLNCSSSTLVNLANRYDHEVRFNRFINTSSVSCFLHTDEKYNHSKMLIADQNYWDTADITRVKSKVCDFFLNSEKSIISINSIYNGADLTTLVHTPNLDSFIYTWDLGMNAFVVGGVISTVASIPTLTDIDVVVNRSVIVLPGAQITMTGVAVNFTDDRGVIVRGNMKIESSSNRISIFRRHLKNDWNGIKLFDTDFIAINTEFSGAVSAISIEGNVSFICTNCSTGVAQITRFIYAYEHYGYANVSLVQCNLSANSQIVQMSTGAFSSIKIYVIDSILQSSQNVVDLQERSSDSKAHAVEVAIQKSNLFSSGYDVINIRGCAYVLNFTLKQSVVSSTRYRNIIYLNVPSIDLEASGNNFVDFSNAIYIYFCKALSDKDIPLNSTINNLINIEANTFNSTNPGSDIYLYSYYGYERNHTIEIRKNVVNPTVPVQRKFLQTFLQYQYAHTLLLSSNTISKLLDTVLDISTRFIEVNITNNTFSNNLVCILYRGTPWRYFKGLNILNNNYINNSAADGIVQIQAENFWDSRVELSYNNFENNTETVITIQTVNISMAFNFFENPNAKFNLKANAIASYAAKNVIVNASLNFWGSDDPKEIEKTLFDADYDDTLLDVIYRPYLGSKNISDIQNREISFISGNRIGGLVEGNVTLVLTGSPYTVVSNIEVGTNDTLEIEAGVVLRFKSDIGIIVYGQMDVLGSPEAFIVMDMDAFESPWRGIDFSASEKESRVQYLIVNNTKEGIKTTSFTFLKNVTSLNSDSSGIQISLTDSLSSTLSTTASELTAVNCSRGIVIVGQPTNMSSLTITSCMVLNNSLYGIEVETSGNVTLNSCIIKNNTMSGLKLNMQKYGRLSLHKCDVKNNSKRAIEGTVTGGLSIDKCNISDHIIGYYNYWRNWVTDKFIDILVNCQLGESFVFITNSLFLNNIADGIQLKTSYYNYANVLVIVNDNTFSKGNKTFRYQNENYYRKRTWNTIRFMNNVIEENVIPLSNSNNDVLNEFILVDQDELFIDKNTFVRNRGRSAFAINTVYLGHIINMTFTGNTFFDNDFTFTTVDVRSQAIANIHRNVFEHFGQQICTLRAPAFDINYKMNATHNFWGTDNFTNISESVCGYEKDMGLSFVSYIPFYTDGRLKTLSTPDNFNSVVNGGEITTTVTLSTRDHPKPILISRSILIRPMGSLFIEEGVTLRFEEKRGIYVQGSLKCSGTTLPVRLESSSYRYAWVGLFVNSTSILEQDRTRLIHTIIKDTQNGIVAYTQNLEFTKGTISNSATNCLLLYPSITRLTIYDFEGAILENCTQKAVFVNGIGKTALMNVNIKNSKTGIYVAGAEGSIDVRSSNISLIHDVGVEIQFTSRYAAGNVTFENNMISKAFRGLVINVKNDRTVNTITVSRNSIDDAHKDALYIRFPTYRSYYVYDGQRSVEIALNTFHNSCGISIETWNNANLTFNNNIIRDAVSVDSECLFKGLALGDGRHTGTRRFDISTNAFENITAKCIVYLEDDDNANLKGEFLYNQITETHTAETTVLTRAYFINISQNIFDNPLSAFDVKTTLEGSRILNATENWWGSSDAAIAYNRIYDQRRDPGLVFFDVDPVVTTLTLDCSNVNNCSQKGWTGPSCTEYDCVGVNNCYGNGKCVGPNVCECNEGWSGSLCIFASCKNVLDCSGRGFCTQPDICSCSQAFTGVDCGSCVPLHWGHCDCEDDNWSGYLCDRCSEAFYGPDCLPLIKVLDIVPNQGLDKGGNSVHVWGHNFPETANHIYYCKFGITIANGTWIAWNHVVCVSPQNTEGSVMLEISPNGSKYTHDKLTFNYYATCPPGSCGRDLEPSHGQCLFGGCTCFLPWVGDTCSKELLSPTIFDQDHQQTVEESMKYFLQLNLMKGDPPVRWSLLEGPQGMTIDERTGMISWLTPLARSQSYRIRARATNTIGSDTKSWELAVPFSYTAEVETSEPSGTLASPRPVQIQGRVLFSREDNHRMVPVDLEVTEVQTGRKVVIHEWSNPFSPQFFLATHFPRADDAGQYVAVARHPGASRNPNASVHWSVLGIRCEPASVIVDEKILNEDGSVVVQNVSRLVNIGNYPITNISSMVDGMPNAFVRRYTNSSSNLNIETLQPGERLSFDLVVKDARPLYGTIFVKFSTPERTSTRLRLSIRLTILKPLLTFLPNSLNENIVQGTQKIFDVRITNEGEVTASNVVLSLPNDARISIVSFANINATTDGVEGESLTISPGHSAQLTLSVIIGGNEALGEMSGVIYLNSDLTSTPLRYRFYITSIQQFNLTFTVKDEYTYFAADSPLVSNGKVTLVNPRRGYFETRYTTNETGFVVFENIYEDVYTLRAEAEGHAYYSEVILASADQTQLDIFLQRIAVKYTWSVEPTTVQDVYIIQLESTFETNVPMPVVTIEPAKVNTIPYELEEQEIINFNITNHGLIRADNVRFTVPQNHPYLDFELTVDDIGSVAANTSIIVPVRATLKKRVKRNFVADFVCGLAVLYDYICGGTQTRGLDVTLTREYPGRPPLPCGLGGGGGSGGGGGGGGGDSGGSSGTGSGSAVSYNPTTPLSCNCAKTLIKSCALAFHPIAGCALAISDLASADSILDGIVPAFDTTMACVSPFICPLCGPIYTAVRCLIDVVRDCNSARRRREISSSIVDNLMETAKPVDNFFNIIAEVLGDDAMYDLNTTWYQTFKQTLSDDSDLGIGLSSPEFASILNKITEEASKAILTRFLHRWNNTAAAWVNGTLSELSDTSTVINLSRLQPHFEQYRLDLGAAKSKGFNSIFDDFDYASNAYRTAEKQESQTSGGEKNDGVCARVRVRIIQELVLTRDAFNARLEIENGESSDLERIHVEIEIRQTYGTGELLIDNFSIGSPTLVGITDVDGTGRLSKDMSGSAEWLIIPYSSAAPEDDIQYDIGGRLSYSVGGSDFSVPLLPDTITVKPNPSLIVHYFHEKYVRGDDPLTPETEPIVPFSLAVMVMNNGFGVARALKITSGQPEIIENEKGLLITFKIIGAQLGDKSITSSLTVDFGDISSMTTKTARWLLTTTLMGTFYNFTATFENINPLGDPQLSLMDELGYHELIHLVRIENVHKDDGLDDFLVNDLADEDGIPDRLYNSNDGEDVAEVEKANATDYSVKEFVRSGTKIYRNLTFSVQANASVYFYLRFENTFSDSPLLYAEISKEKRALLVDKNVWLTSHILDMELIHLLDIVEINTTDVVSSNYTLTFGPRNMYAPRFNSSVYSTTISRRLSKGTAIVTIHAYDIDKDDFDMYIDTYNVSSFVIEKISQTSYELKIADELVTGFYTIPVVVRDHGIPALVSAMNASIEVNDADVTGTTHVRSSTTTLSSDLTKSTSFTSNTPEMTSNVLNQSSTTAAPMTVSTTANSNTTGSTIETTAVQSMSTANHSAVANVTSATTSSTNSQMTVSSTPSTHTTGSTLKTSAVQSTSTDNHSSFTNVTSAITSSSVTSTVSDSSKGSISPTIKIITSPVTKTTEETDVGESEELATWVIPTAIGGAVFVVIVLFIIVFAYTLRKKSDHGDYRM</sequence>
<evidence type="ECO:0000256" key="4">
    <source>
        <dbReference type="SAM" id="MobiDB-lite"/>
    </source>
</evidence>